<proteinExistence type="predicted"/>
<keyword evidence="2" id="KW-0808">Transferase</keyword>
<dbReference type="SUPFAM" id="SSF53067">
    <property type="entry name" value="Actin-like ATPase domain"/>
    <property type="match status" value="1"/>
</dbReference>
<evidence type="ECO:0000259" key="1">
    <source>
        <dbReference type="Pfam" id="PF02782"/>
    </source>
</evidence>
<sequence length="69" mass="7130">MEARNLGAIFQLTGKTPDKVVFSAGASKSAHRSQIMANALGLPVVMPVAKEATALGTELHAHFVEAAGN</sequence>
<evidence type="ECO:0000313" key="3">
    <source>
        <dbReference type="Proteomes" id="UP000241247"/>
    </source>
</evidence>
<dbReference type="GO" id="GO:0005975">
    <property type="term" value="P:carbohydrate metabolic process"/>
    <property type="evidence" value="ECO:0007669"/>
    <property type="project" value="InterPro"/>
</dbReference>
<dbReference type="EMBL" id="PZZZ01000009">
    <property type="protein sequence ID" value="PTM91502.1"/>
    <property type="molecule type" value="Genomic_DNA"/>
</dbReference>
<reference evidence="2 3" key="1">
    <citation type="submission" date="2018-04" db="EMBL/GenBank/DDBJ databases">
        <title>Genomic Encyclopedia of Type Strains, Phase IV (KMG-IV): sequencing the most valuable type-strain genomes for metagenomic binning, comparative biology and taxonomic classification.</title>
        <authorList>
            <person name="Goeker M."/>
        </authorList>
    </citation>
    <scope>NUCLEOTIDE SEQUENCE [LARGE SCALE GENOMIC DNA]</scope>
    <source>
        <strain evidence="2 3">DSM 7138</strain>
    </source>
</reference>
<dbReference type="InterPro" id="IPR043129">
    <property type="entry name" value="ATPase_NBD"/>
</dbReference>
<protein>
    <submittedName>
        <fullName evidence="2">Carbohydrate kinase of FGGY family protein</fullName>
    </submittedName>
</protein>
<keyword evidence="3" id="KW-1185">Reference proteome</keyword>
<name>A0A2T5AXP1_MYCDI</name>
<evidence type="ECO:0000313" key="2">
    <source>
        <dbReference type="EMBL" id="PTM91502.1"/>
    </source>
</evidence>
<keyword evidence="2" id="KW-0418">Kinase</keyword>
<accession>A0A2T5AXP1</accession>
<comment type="caution">
    <text evidence="2">The sequence shown here is derived from an EMBL/GenBank/DDBJ whole genome shotgun (WGS) entry which is preliminary data.</text>
</comment>
<dbReference type="InterPro" id="IPR018485">
    <property type="entry name" value="FGGY_C"/>
</dbReference>
<dbReference type="Proteomes" id="UP000241247">
    <property type="component" value="Unassembled WGS sequence"/>
</dbReference>
<dbReference type="GO" id="GO:0016301">
    <property type="term" value="F:kinase activity"/>
    <property type="evidence" value="ECO:0007669"/>
    <property type="project" value="UniProtKB-KW"/>
</dbReference>
<organism evidence="2 3">
    <name type="scientific">Mycoplana dimorpha</name>
    <dbReference type="NCBI Taxonomy" id="28320"/>
    <lineage>
        <taxon>Bacteria</taxon>
        <taxon>Pseudomonadati</taxon>
        <taxon>Pseudomonadota</taxon>
        <taxon>Alphaproteobacteria</taxon>
        <taxon>Hyphomicrobiales</taxon>
        <taxon>Rhizobiaceae</taxon>
        <taxon>Mycoplana</taxon>
    </lineage>
</organism>
<feature type="domain" description="Carbohydrate kinase FGGY C-terminal" evidence="1">
    <location>
        <begin position="7"/>
        <end position="57"/>
    </location>
</feature>
<dbReference type="Pfam" id="PF02782">
    <property type="entry name" value="FGGY_C"/>
    <property type="match status" value="1"/>
</dbReference>
<dbReference type="Gene3D" id="3.30.420.40">
    <property type="match status" value="1"/>
</dbReference>
<dbReference type="RefSeq" id="WP_170115954.1">
    <property type="nucleotide sequence ID" value="NZ_JBHEEX010000012.1"/>
</dbReference>
<gene>
    <name evidence="2" type="ORF">C7449_109106</name>
</gene>
<dbReference type="AlphaFoldDB" id="A0A2T5AXP1"/>